<dbReference type="EC" id="2.7.8.7" evidence="10"/>
<evidence type="ECO:0000256" key="6">
    <source>
        <dbReference type="ARBA" id="ARBA00023098"/>
    </source>
</evidence>
<evidence type="ECO:0000256" key="7">
    <source>
        <dbReference type="ARBA" id="ARBA00023160"/>
    </source>
</evidence>
<dbReference type="FunFam" id="3.90.470.20:FF:000001">
    <property type="entry name" value="Holo-[acyl-carrier-protein] synthase"/>
    <property type="match status" value="1"/>
</dbReference>
<dbReference type="EMBL" id="CP035033">
    <property type="protein sequence ID" value="QAB14925.1"/>
    <property type="molecule type" value="Genomic_DNA"/>
</dbReference>
<dbReference type="InterPro" id="IPR004568">
    <property type="entry name" value="Ppantetheine-prot_Trfase_dom"/>
</dbReference>
<accession>A0A410H1Z3</accession>
<evidence type="ECO:0000256" key="10">
    <source>
        <dbReference type="HAMAP-Rule" id="MF_00101"/>
    </source>
</evidence>
<evidence type="ECO:0000256" key="3">
    <source>
        <dbReference type="ARBA" id="ARBA00022723"/>
    </source>
</evidence>
<reference evidence="12 13" key="1">
    <citation type="journal article" date="2018" name="Environ. Microbiol.">
        <title>Genomes of ubiquitous marine and hypersaline Hydrogenovibrio, Thiomicrorhabdus and Thiomicrospira spp. encode a diversity of mechanisms to sustain chemolithoautotrophy in heterogeneous environments.</title>
        <authorList>
            <person name="Scott K.M."/>
            <person name="Williams J."/>
            <person name="Porter C.M.B."/>
            <person name="Russel S."/>
            <person name="Harmer T.L."/>
            <person name="Paul J.H."/>
            <person name="Antonen K.M."/>
            <person name="Bridges M.K."/>
            <person name="Camper G.J."/>
            <person name="Campla C.K."/>
            <person name="Casella L.G."/>
            <person name="Chase E."/>
            <person name="Conrad J.W."/>
            <person name="Cruz M.C."/>
            <person name="Dunlap D.S."/>
            <person name="Duran L."/>
            <person name="Fahsbender E.M."/>
            <person name="Goldsmith D.B."/>
            <person name="Keeley R.F."/>
            <person name="Kondoff M.R."/>
            <person name="Kussy B.I."/>
            <person name="Lane M.K."/>
            <person name="Lawler S."/>
            <person name="Leigh B.A."/>
            <person name="Lewis C."/>
            <person name="Lostal L.M."/>
            <person name="Marking D."/>
            <person name="Mancera P.A."/>
            <person name="McClenthan E.C."/>
            <person name="McIntyre E.A."/>
            <person name="Mine J.A."/>
            <person name="Modi S."/>
            <person name="Moore B.D."/>
            <person name="Morgan W.A."/>
            <person name="Nelson K.M."/>
            <person name="Nguyen K.N."/>
            <person name="Ogburn N."/>
            <person name="Parrino D.G."/>
            <person name="Pedapudi A.D."/>
            <person name="Pelham R.P."/>
            <person name="Preece A.M."/>
            <person name="Rampersad E.A."/>
            <person name="Richardson J.C."/>
            <person name="Rodgers C.M."/>
            <person name="Schaffer B.L."/>
            <person name="Sheridan N.E."/>
            <person name="Solone M.R."/>
            <person name="Staley Z.R."/>
            <person name="Tabuchi M."/>
            <person name="Waide R.J."/>
            <person name="Wanjugi P.W."/>
            <person name="Young S."/>
            <person name="Clum A."/>
            <person name="Daum C."/>
            <person name="Huntemann M."/>
            <person name="Ivanova N."/>
            <person name="Kyrpides N."/>
            <person name="Mikhailova N."/>
            <person name="Palaniappan K."/>
            <person name="Pillay M."/>
            <person name="Reddy T.B.K."/>
            <person name="Shapiro N."/>
            <person name="Stamatis D."/>
            <person name="Varghese N."/>
            <person name="Woyke T."/>
            <person name="Boden R."/>
            <person name="Freyermuth S.K."/>
            <person name="Kerfeld C.A."/>
        </authorList>
    </citation>
    <scope>NUCLEOTIDE SEQUENCE [LARGE SCALE GENOMIC DNA]</scope>
    <source>
        <strain evidence="12 13">JR-2</strain>
    </source>
</reference>
<dbReference type="SUPFAM" id="SSF56214">
    <property type="entry name" value="4'-phosphopantetheinyl transferase"/>
    <property type="match status" value="1"/>
</dbReference>
<dbReference type="InterPro" id="IPR008278">
    <property type="entry name" value="4-PPantetheinyl_Trfase_dom"/>
</dbReference>
<evidence type="ECO:0000259" key="11">
    <source>
        <dbReference type="Pfam" id="PF01648"/>
    </source>
</evidence>
<keyword evidence="6 10" id="KW-0443">Lipid metabolism</keyword>
<organism evidence="12 13">
    <name type="scientific">Hydrogenovibrio thermophilus</name>
    <dbReference type="NCBI Taxonomy" id="265883"/>
    <lineage>
        <taxon>Bacteria</taxon>
        <taxon>Pseudomonadati</taxon>
        <taxon>Pseudomonadota</taxon>
        <taxon>Gammaproteobacteria</taxon>
        <taxon>Thiotrichales</taxon>
        <taxon>Piscirickettsiaceae</taxon>
        <taxon>Hydrogenovibrio</taxon>
    </lineage>
</organism>
<dbReference type="Proteomes" id="UP000285478">
    <property type="component" value="Chromosome"/>
</dbReference>
<feature type="binding site" evidence="10">
    <location>
        <position position="8"/>
    </location>
    <ligand>
        <name>Mg(2+)</name>
        <dbReference type="ChEBI" id="CHEBI:18420"/>
    </ligand>
</feature>
<dbReference type="KEGG" id="htr:EPV75_04160"/>
<comment type="function">
    <text evidence="9">Transfers the 4'-phosphopantetheine moiety from coenzyme A to the 'Ser-36' of acyl-carrier-protein.</text>
</comment>
<dbReference type="RefSeq" id="WP_029937570.1">
    <property type="nucleotide sequence ID" value="NZ_CP035033.1"/>
</dbReference>
<dbReference type="InterPro" id="IPR037143">
    <property type="entry name" value="4-PPantetheinyl_Trfase_dom_sf"/>
</dbReference>
<dbReference type="HAMAP" id="MF_00101">
    <property type="entry name" value="AcpS"/>
    <property type="match status" value="1"/>
</dbReference>
<feature type="domain" description="4'-phosphopantetheinyl transferase" evidence="11">
    <location>
        <begin position="4"/>
        <end position="120"/>
    </location>
</feature>
<evidence type="ECO:0000256" key="8">
    <source>
        <dbReference type="ARBA" id="ARBA00050875"/>
    </source>
</evidence>
<evidence type="ECO:0000256" key="4">
    <source>
        <dbReference type="ARBA" id="ARBA00022832"/>
    </source>
</evidence>
<evidence type="ECO:0000256" key="9">
    <source>
        <dbReference type="ARBA" id="ARBA00054726"/>
    </source>
</evidence>
<comment type="catalytic activity">
    <reaction evidence="8 10">
        <text>apo-[ACP] + CoA = holo-[ACP] + adenosine 3',5'-bisphosphate + H(+)</text>
        <dbReference type="Rhea" id="RHEA:12068"/>
        <dbReference type="Rhea" id="RHEA-COMP:9685"/>
        <dbReference type="Rhea" id="RHEA-COMP:9690"/>
        <dbReference type="ChEBI" id="CHEBI:15378"/>
        <dbReference type="ChEBI" id="CHEBI:29999"/>
        <dbReference type="ChEBI" id="CHEBI:57287"/>
        <dbReference type="ChEBI" id="CHEBI:58343"/>
        <dbReference type="ChEBI" id="CHEBI:64479"/>
        <dbReference type="EC" id="2.7.8.7"/>
    </reaction>
</comment>
<dbReference type="NCBIfam" id="TIGR00516">
    <property type="entry name" value="acpS"/>
    <property type="match status" value="1"/>
</dbReference>
<dbReference type="GO" id="GO:0000287">
    <property type="term" value="F:magnesium ion binding"/>
    <property type="evidence" value="ECO:0007669"/>
    <property type="project" value="UniProtKB-UniRule"/>
</dbReference>
<proteinExistence type="inferred from homology"/>
<dbReference type="GO" id="GO:0008897">
    <property type="term" value="F:holo-[acyl-carrier-protein] synthase activity"/>
    <property type="evidence" value="ECO:0007669"/>
    <property type="project" value="UniProtKB-UniRule"/>
</dbReference>
<evidence type="ECO:0000256" key="5">
    <source>
        <dbReference type="ARBA" id="ARBA00022842"/>
    </source>
</evidence>
<keyword evidence="1 10" id="KW-0444">Lipid biosynthesis</keyword>
<comment type="similarity">
    <text evidence="10">Belongs to the P-Pant transferase superfamily. AcpS family.</text>
</comment>
<dbReference type="Pfam" id="PF01648">
    <property type="entry name" value="ACPS"/>
    <property type="match status" value="1"/>
</dbReference>
<dbReference type="InterPro" id="IPR002582">
    <property type="entry name" value="ACPS"/>
</dbReference>
<keyword evidence="10" id="KW-0963">Cytoplasm</keyword>
<gene>
    <name evidence="10" type="primary">acpS</name>
    <name evidence="12" type="ORF">EPV75_04160</name>
</gene>
<evidence type="ECO:0000256" key="2">
    <source>
        <dbReference type="ARBA" id="ARBA00022679"/>
    </source>
</evidence>
<keyword evidence="2 10" id="KW-0808">Transferase</keyword>
<keyword evidence="3 10" id="KW-0479">Metal-binding</keyword>
<name>A0A410H1Z3_9GAMM</name>
<comment type="cofactor">
    <cofactor evidence="10">
        <name>Mg(2+)</name>
        <dbReference type="ChEBI" id="CHEBI:18420"/>
    </cofactor>
</comment>
<feature type="binding site" evidence="10">
    <location>
        <position position="57"/>
    </location>
    <ligand>
        <name>Mg(2+)</name>
        <dbReference type="ChEBI" id="CHEBI:18420"/>
    </ligand>
</feature>
<keyword evidence="4 10" id="KW-0276">Fatty acid metabolism</keyword>
<comment type="function">
    <text evidence="10">Transfers the 4'-phosphopantetheine moiety from coenzyme A to a Ser of acyl-carrier-protein.</text>
</comment>
<comment type="subcellular location">
    <subcellularLocation>
        <location evidence="10">Cytoplasm</location>
    </subcellularLocation>
</comment>
<keyword evidence="13" id="KW-1185">Reference proteome</keyword>
<dbReference type="GO" id="GO:0005737">
    <property type="term" value="C:cytoplasm"/>
    <property type="evidence" value="ECO:0007669"/>
    <property type="project" value="UniProtKB-SubCell"/>
</dbReference>
<protein>
    <recommendedName>
        <fullName evidence="10">Holo-[acyl-carrier-protein] synthase</fullName>
        <shortName evidence="10">Holo-ACP synthase</shortName>
        <ecNumber evidence="10">2.7.8.7</ecNumber>
    </recommendedName>
    <alternativeName>
        <fullName evidence="10">4'-phosphopantetheinyl transferase AcpS</fullName>
    </alternativeName>
</protein>
<sequence length="127" mass="13959">MIVGIGTDIVEIQRIDRLWQKRGDAFATRVLSEVEMLELKGHAQPEKFLAKRWAAKEAIAKALGTGFTQGVSFTEMTIGHAVTGQPEVVLAGVTRDVALRLNVDSWSISLSDENHYAVAFVVAEKHL</sequence>
<dbReference type="AlphaFoldDB" id="A0A410H1Z3"/>
<evidence type="ECO:0000313" key="12">
    <source>
        <dbReference type="EMBL" id="QAB14925.1"/>
    </source>
</evidence>
<dbReference type="GO" id="GO:0006633">
    <property type="term" value="P:fatty acid biosynthetic process"/>
    <property type="evidence" value="ECO:0007669"/>
    <property type="project" value="UniProtKB-UniRule"/>
</dbReference>
<keyword evidence="7 10" id="KW-0275">Fatty acid biosynthesis</keyword>
<evidence type="ECO:0000256" key="1">
    <source>
        <dbReference type="ARBA" id="ARBA00022516"/>
    </source>
</evidence>
<dbReference type="NCBIfam" id="TIGR00556">
    <property type="entry name" value="pantethn_trn"/>
    <property type="match status" value="1"/>
</dbReference>
<keyword evidence="5 10" id="KW-0460">Magnesium</keyword>
<evidence type="ECO:0000313" key="13">
    <source>
        <dbReference type="Proteomes" id="UP000285478"/>
    </source>
</evidence>
<dbReference type="Gene3D" id="3.90.470.20">
    <property type="entry name" value="4'-phosphopantetheinyl transferase domain"/>
    <property type="match status" value="1"/>
</dbReference>